<dbReference type="KEGG" id="fae:FAES_2095"/>
<dbReference type="InterPro" id="IPR024775">
    <property type="entry name" value="DinB-like"/>
</dbReference>
<dbReference type="Pfam" id="PF12867">
    <property type="entry name" value="DinB_2"/>
    <property type="match status" value="1"/>
</dbReference>
<proteinExistence type="predicted"/>
<dbReference type="GO" id="GO:0016787">
    <property type="term" value="F:hydrolase activity"/>
    <property type="evidence" value="ECO:0007669"/>
    <property type="project" value="UniProtKB-KW"/>
</dbReference>
<feature type="domain" description="DinB-like" evidence="1">
    <location>
        <begin position="56"/>
        <end position="194"/>
    </location>
</feature>
<gene>
    <name evidence="2" type="primary">yfiT1</name>
    <name evidence="2" type="ORF">FAES_2095</name>
</gene>
<keyword evidence="3" id="KW-1185">Reference proteome</keyword>
<dbReference type="SUPFAM" id="SSF109854">
    <property type="entry name" value="DinB/YfiT-like putative metalloenzymes"/>
    <property type="match status" value="1"/>
</dbReference>
<name>I0K7K1_9BACT</name>
<dbReference type="AlphaFoldDB" id="I0K7K1"/>
<dbReference type="EMBL" id="HE796683">
    <property type="protein sequence ID" value="CCH00104.1"/>
    <property type="molecule type" value="Genomic_DNA"/>
</dbReference>
<reference evidence="2 3" key="1">
    <citation type="journal article" date="2012" name="J. Bacteriol.">
        <title>Genome Sequence of Fibrella aestuarina BUZ 2T, a Filamentous Marine Bacterium.</title>
        <authorList>
            <person name="Filippini M."/>
            <person name="Qi W."/>
            <person name="Blom J."/>
            <person name="Goesmann A."/>
            <person name="Smits T.H."/>
            <person name="Bagheri H.C."/>
        </authorList>
    </citation>
    <scope>NUCLEOTIDE SEQUENCE [LARGE SCALE GENOMIC DNA]</scope>
    <source>
        <strain evidence="3">BUZ 2T</strain>
    </source>
</reference>
<sequence length="200" mass="23128">MGRQRKRLTVYCRRVGDAFLPLYAFPMTDPRQFPIGPWSGQTDFSAAEITERIALLRELPRQYRQLTETLTDEALQRTYRPGSWTIRQVVHHVADTHQWHYFRIKHALTQPEVVPGILSSVGDWAQQPDGHDAPVAYSLALLEGLHARLAYLFERLPETERQRAYYHPFRQLNVSLASALDMVAWHGQHHLAHIKLALTS</sequence>
<dbReference type="STRING" id="1166018.FAES_2095"/>
<dbReference type="NCBIfam" id="NF009807">
    <property type="entry name" value="PRK13291.1"/>
    <property type="match status" value="1"/>
</dbReference>
<dbReference type="Proteomes" id="UP000011058">
    <property type="component" value="Chromosome"/>
</dbReference>
<dbReference type="Gene3D" id="1.20.120.450">
    <property type="entry name" value="dinb family like domain"/>
    <property type="match status" value="1"/>
</dbReference>
<dbReference type="EC" id="3.-.-.-" evidence="2"/>
<evidence type="ECO:0000313" key="2">
    <source>
        <dbReference type="EMBL" id="CCH00104.1"/>
    </source>
</evidence>
<dbReference type="eggNOG" id="COG2318">
    <property type="taxonomic scope" value="Bacteria"/>
</dbReference>
<dbReference type="HOGENOM" id="CLU_105789_1_0_10"/>
<keyword evidence="2" id="KW-0378">Hydrolase</keyword>
<accession>I0K7K1</accession>
<evidence type="ECO:0000259" key="1">
    <source>
        <dbReference type="Pfam" id="PF12867"/>
    </source>
</evidence>
<dbReference type="InterPro" id="IPR034660">
    <property type="entry name" value="DinB/YfiT-like"/>
</dbReference>
<dbReference type="PATRIC" id="fig|1166018.3.peg.3842"/>
<protein>
    <submittedName>
        <fullName evidence="2">Metal-dependent hydrolase</fullName>
        <ecNumber evidence="2">3.-.-.-</ecNumber>
    </submittedName>
</protein>
<organism evidence="2 3">
    <name type="scientific">Fibrella aestuarina BUZ 2</name>
    <dbReference type="NCBI Taxonomy" id="1166018"/>
    <lineage>
        <taxon>Bacteria</taxon>
        <taxon>Pseudomonadati</taxon>
        <taxon>Bacteroidota</taxon>
        <taxon>Cytophagia</taxon>
        <taxon>Cytophagales</taxon>
        <taxon>Spirosomataceae</taxon>
        <taxon>Fibrella</taxon>
    </lineage>
</organism>
<evidence type="ECO:0000313" key="3">
    <source>
        <dbReference type="Proteomes" id="UP000011058"/>
    </source>
</evidence>